<accession>A0A4Y2GHN4</accession>
<dbReference type="EMBL" id="BGPR01001362">
    <property type="protein sequence ID" value="GBM52048.1"/>
    <property type="molecule type" value="Genomic_DNA"/>
</dbReference>
<proteinExistence type="predicted"/>
<sequence length="87" mass="9389">MKSTSKLLTLKDMLSKKVNGYQKVPMTDIGAPVQILLCTPDDSEGDDDVLDSISDVIEENENNLSVQESTTTWGWPGPLGFIGLCSG</sequence>
<reference evidence="1 2" key="1">
    <citation type="journal article" date="2019" name="Sci. Rep.">
        <title>Orb-weaving spider Araneus ventricosus genome elucidates the spidroin gene catalogue.</title>
        <authorList>
            <person name="Kono N."/>
            <person name="Nakamura H."/>
            <person name="Ohtoshi R."/>
            <person name="Moran D.A.P."/>
            <person name="Shinohara A."/>
            <person name="Yoshida Y."/>
            <person name="Fujiwara M."/>
            <person name="Mori M."/>
            <person name="Tomita M."/>
            <person name="Arakawa K."/>
        </authorList>
    </citation>
    <scope>NUCLEOTIDE SEQUENCE [LARGE SCALE GENOMIC DNA]</scope>
</reference>
<keyword evidence="2" id="KW-1185">Reference proteome</keyword>
<dbReference type="Proteomes" id="UP000499080">
    <property type="component" value="Unassembled WGS sequence"/>
</dbReference>
<name>A0A4Y2GHN4_ARAVE</name>
<comment type="caution">
    <text evidence="1">The sequence shown here is derived from an EMBL/GenBank/DDBJ whole genome shotgun (WGS) entry which is preliminary data.</text>
</comment>
<organism evidence="1 2">
    <name type="scientific">Araneus ventricosus</name>
    <name type="common">Orbweaver spider</name>
    <name type="synonym">Epeira ventricosa</name>
    <dbReference type="NCBI Taxonomy" id="182803"/>
    <lineage>
        <taxon>Eukaryota</taxon>
        <taxon>Metazoa</taxon>
        <taxon>Ecdysozoa</taxon>
        <taxon>Arthropoda</taxon>
        <taxon>Chelicerata</taxon>
        <taxon>Arachnida</taxon>
        <taxon>Araneae</taxon>
        <taxon>Araneomorphae</taxon>
        <taxon>Entelegynae</taxon>
        <taxon>Araneoidea</taxon>
        <taxon>Araneidae</taxon>
        <taxon>Araneus</taxon>
    </lineage>
</organism>
<dbReference type="AlphaFoldDB" id="A0A4Y2GHN4"/>
<evidence type="ECO:0000313" key="2">
    <source>
        <dbReference type="Proteomes" id="UP000499080"/>
    </source>
</evidence>
<evidence type="ECO:0000313" key="1">
    <source>
        <dbReference type="EMBL" id="GBM52048.1"/>
    </source>
</evidence>
<protein>
    <submittedName>
        <fullName evidence="1">Uncharacterized protein</fullName>
    </submittedName>
</protein>
<gene>
    <name evidence="1" type="ORF">AVEN_238112_1</name>
</gene>
<dbReference type="OrthoDB" id="6434231at2759"/>